<name>A0A4S4KMP6_9APHY</name>
<accession>A0A4S4KMP6</accession>
<comment type="caution">
    <text evidence="2">The sequence shown here is derived from an EMBL/GenBank/DDBJ whole genome shotgun (WGS) entry which is preliminary data.</text>
</comment>
<dbReference type="AlphaFoldDB" id="A0A4S4KMP6"/>
<gene>
    <name evidence="2" type="ORF">EW026_g2929</name>
</gene>
<feature type="region of interest" description="Disordered" evidence="1">
    <location>
        <begin position="1"/>
        <end position="20"/>
    </location>
</feature>
<evidence type="ECO:0000313" key="2">
    <source>
        <dbReference type="EMBL" id="THG99396.1"/>
    </source>
</evidence>
<organism evidence="2 3">
    <name type="scientific">Hermanssonia centrifuga</name>
    <dbReference type="NCBI Taxonomy" id="98765"/>
    <lineage>
        <taxon>Eukaryota</taxon>
        <taxon>Fungi</taxon>
        <taxon>Dikarya</taxon>
        <taxon>Basidiomycota</taxon>
        <taxon>Agaricomycotina</taxon>
        <taxon>Agaricomycetes</taxon>
        <taxon>Polyporales</taxon>
        <taxon>Meruliaceae</taxon>
        <taxon>Hermanssonia</taxon>
    </lineage>
</organism>
<proteinExistence type="predicted"/>
<dbReference type="Proteomes" id="UP000309038">
    <property type="component" value="Unassembled WGS sequence"/>
</dbReference>
<dbReference type="EMBL" id="SGPJ01000081">
    <property type="protein sequence ID" value="THG99396.1"/>
    <property type="molecule type" value="Genomic_DNA"/>
</dbReference>
<sequence length="141" mass="16371">MISTYQTKYSRKSDDIDPERTTEMAKTELSILNNLKTTEREHMDRLGYPEWIKPFLAELEHRLQSALDDAERWLKGPLDEATFDVDLHSHKRIIAGHHEIVELYARKYFAISSSCEHKPILIFHGRGYVVMILNLPSEGSS</sequence>
<protein>
    <submittedName>
        <fullName evidence="2">Uncharacterized protein</fullName>
    </submittedName>
</protein>
<evidence type="ECO:0000313" key="3">
    <source>
        <dbReference type="Proteomes" id="UP000309038"/>
    </source>
</evidence>
<feature type="compositionally biased region" description="Basic and acidic residues" evidence="1">
    <location>
        <begin position="11"/>
        <end position="20"/>
    </location>
</feature>
<evidence type="ECO:0000256" key="1">
    <source>
        <dbReference type="SAM" id="MobiDB-lite"/>
    </source>
</evidence>
<keyword evidence="3" id="KW-1185">Reference proteome</keyword>
<reference evidence="2 3" key="1">
    <citation type="submission" date="2019-02" db="EMBL/GenBank/DDBJ databases">
        <title>Genome sequencing of the rare red list fungi Phlebia centrifuga.</title>
        <authorList>
            <person name="Buettner E."/>
            <person name="Kellner H."/>
        </authorList>
    </citation>
    <scope>NUCLEOTIDE SEQUENCE [LARGE SCALE GENOMIC DNA]</scope>
    <source>
        <strain evidence="2 3">DSM 108282</strain>
    </source>
</reference>